<accession>A0A397VRC0</accession>
<organism evidence="1 2">
    <name type="scientific">Gigaspora rosea</name>
    <dbReference type="NCBI Taxonomy" id="44941"/>
    <lineage>
        <taxon>Eukaryota</taxon>
        <taxon>Fungi</taxon>
        <taxon>Fungi incertae sedis</taxon>
        <taxon>Mucoromycota</taxon>
        <taxon>Glomeromycotina</taxon>
        <taxon>Glomeromycetes</taxon>
        <taxon>Diversisporales</taxon>
        <taxon>Gigasporaceae</taxon>
        <taxon>Gigaspora</taxon>
    </lineage>
</organism>
<dbReference type="Proteomes" id="UP000266673">
    <property type="component" value="Unassembled WGS sequence"/>
</dbReference>
<reference evidence="1 2" key="1">
    <citation type="submission" date="2018-06" db="EMBL/GenBank/DDBJ databases">
        <title>Comparative genomics reveals the genomic features of Rhizophagus irregularis, R. cerebriforme, R. diaphanum and Gigaspora rosea, and their symbiotic lifestyle signature.</title>
        <authorList>
            <person name="Morin E."/>
            <person name="San Clemente H."/>
            <person name="Chen E.C.H."/>
            <person name="De La Providencia I."/>
            <person name="Hainaut M."/>
            <person name="Kuo A."/>
            <person name="Kohler A."/>
            <person name="Murat C."/>
            <person name="Tang N."/>
            <person name="Roy S."/>
            <person name="Loubradou J."/>
            <person name="Henrissat B."/>
            <person name="Grigoriev I.V."/>
            <person name="Corradi N."/>
            <person name="Roux C."/>
            <person name="Martin F.M."/>
        </authorList>
    </citation>
    <scope>NUCLEOTIDE SEQUENCE [LARGE SCALE GENOMIC DNA]</scope>
    <source>
        <strain evidence="1 2">DAOM 194757</strain>
    </source>
</reference>
<keyword evidence="2" id="KW-1185">Reference proteome</keyword>
<dbReference type="PANTHER" id="PTHR33973">
    <property type="entry name" value="OS07G0153300 PROTEIN"/>
    <property type="match status" value="1"/>
</dbReference>
<dbReference type="PANTHER" id="PTHR33973:SF4">
    <property type="entry name" value="OS07G0153300 PROTEIN"/>
    <property type="match status" value="1"/>
</dbReference>
<dbReference type="Pfam" id="PF07103">
    <property type="entry name" value="DUF1365"/>
    <property type="match status" value="1"/>
</dbReference>
<gene>
    <name evidence="1" type="ORF">C2G38_2170095</name>
</gene>
<dbReference type="InterPro" id="IPR010775">
    <property type="entry name" value="DUF1365"/>
</dbReference>
<dbReference type="OrthoDB" id="2373613at2759"/>
<protein>
    <submittedName>
        <fullName evidence="1">Uncharacterized protein</fullName>
    </submittedName>
</protein>
<proteinExistence type="predicted"/>
<dbReference type="EMBL" id="QKWP01000241">
    <property type="protein sequence ID" value="RIB23857.1"/>
    <property type="molecule type" value="Genomic_DNA"/>
</dbReference>
<dbReference type="AlphaFoldDB" id="A0A397VRC0"/>
<sequence>MDIFCSLLSPSYLLISLRRNLATLATPVTTGVVVRNVHLFEPFEHLVDCFHVLRIPLPLIFKNLCQVELVTMARFFDYTFDPASFYYCYDNTDALKVFVLEVNNTFGKKHLYILDRDSEANKLSKLGYFDKSFTINRACHVQYHLLMIKKAYIKHSEKVLNPGYLDMRLVMYTNSSHPDDVSSENVTYKNNTPIQRSRKKLVATTLDIHIL</sequence>
<comment type="caution">
    <text evidence="1">The sequence shown here is derived from an EMBL/GenBank/DDBJ whole genome shotgun (WGS) entry which is preliminary data.</text>
</comment>
<dbReference type="STRING" id="44941.A0A397VRC0"/>
<name>A0A397VRC0_9GLOM</name>
<evidence type="ECO:0000313" key="1">
    <source>
        <dbReference type="EMBL" id="RIB23857.1"/>
    </source>
</evidence>
<evidence type="ECO:0000313" key="2">
    <source>
        <dbReference type="Proteomes" id="UP000266673"/>
    </source>
</evidence>